<evidence type="ECO:0000256" key="6">
    <source>
        <dbReference type="ARBA" id="ARBA00022723"/>
    </source>
</evidence>
<dbReference type="InterPro" id="IPR017972">
    <property type="entry name" value="Cyt_P450_CS"/>
</dbReference>
<accession>A0A4P7NFN6</accession>
<comment type="similarity">
    <text evidence="4">Belongs to the cytochrome P450 family.</text>
</comment>
<dbReference type="GO" id="GO:0020037">
    <property type="term" value="F:heme binding"/>
    <property type="evidence" value="ECO:0007669"/>
    <property type="project" value="InterPro"/>
</dbReference>
<keyword evidence="12" id="KW-0349">Heme</keyword>
<feature type="compositionally biased region" description="Low complexity" evidence="13">
    <location>
        <begin position="54"/>
        <end position="72"/>
    </location>
</feature>
<evidence type="ECO:0000256" key="5">
    <source>
        <dbReference type="ARBA" id="ARBA00022630"/>
    </source>
</evidence>
<evidence type="ECO:0000256" key="11">
    <source>
        <dbReference type="ARBA" id="ARBA00023033"/>
    </source>
</evidence>
<comment type="cofactor">
    <cofactor evidence="2">
        <name>FAD</name>
        <dbReference type="ChEBI" id="CHEBI:57692"/>
    </cofactor>
</comment>
<evidence type="ECO:0000256" key="3">
    <source>
        <dbReference type="ARBA" id="ARBA00010139"/>
    </source>
</evidence>
<gene>
    <name evidence="14" type="ORF">PoMZ_07651</name>
</gene>
<keyword evidence="6 12" id="KW-0479">Metal-binding</keyword>
<proteinExistence type="inferred from homology"/>
<dbReference type="PANTHER" id="PTHR43098">
    <property type="entry name" value="L-ORNITHINE N(5)-MONOOXYGENASE-RELATED"/>
    <property type="match status" value="1"/>
</dbReference>
<evidence type="ECO:0000256" key="1">
    <source>
        <dbReference type="ARBA" id="ARBA00001971"/>
    </source>
</evidence>
<keyword evidence="11" id="KW-0503">Monooxygenase</keyword>
<dbReference type="InterPro" id="IPR050775">
    <property type="entry name" value="FAD-binding_Monooxygenases"/>
</dbReference>
<sequence length="1415" mass="156980">MDAATASHTQSVRDKYNQERDKRYHPDGLKQYIVDLAASSTYARYQADPWRCESSTSQSSSSSSSNSNSNSSPRQPALRDGDSCTVLIVGAGFGGILFAANLVKAGMDPAHIRLVDTAMGFGGTWYWNRYPGLHCDVESYIYMPLLEDTGYVPRHKYSAGPELRDHAQRIADHFGLADKAQFGTRVDEMRWDEQHRQWVARLVLVDDHHHQTPLTVRSRFVMTAYGIGHYPKLPAVPGLDAFRGSAFHTSRWDYSVTGGSEAKPDLTLLRDKRVGIVGTGATAVQAIPHLARWAKDLYVFQRTPSSVGPRNNRPTDASRWARDVATHQGWQTERAENFNAFLANDTPRPAVDLVDDEWTRLPSYSALIGSAADLGAGREGVERYVAALEEMDLPQQEARRSWVDGIVRDAATAENLKAWYPSWCKRPCFSDDYLQAFNRPNVHLVPTGPRGIDEVSGSRVAVGADHYELDVLIFATGFRPPTSGSPAERSRIKVYGRDGRDMDDKWAAGVSTLHGMLSRGFPNFFFPGPNQMGAAPNGTYQRDRIGEHFAYIITAAAAAAKQPCGEFDVVIEPTAESEEDWSAQTASHAARLTAMVSCTPNYMITPEEQEAAAKGRREGLAKKARGALWGRGVRNYMEILKEWREEGKLRGLAIKTPWTCALLAFVTAGYLLIDWPIVYPGIPLLGAGRGTLGRRAAGKEFRLRGREMVREFAKTNEPFQVITETATKIFLPPRYAEEIKDVKELSFTQALAKELFAGYSGFEPIAAIADDANIIQTVARLNITTSLKYLTDHVSNEAGAALAEHLGNDTGTHIIPPSPNSRYDNNNSAQKDHWQEIPVKSFTRTLAARLSARVFVGPSLCADKAWLAVSAGYAAQCHVASFKLQAWPRPLRRLVNWFLPECRALRSMVREARRILRPIVAERQGKPREDTISWLQTALRATSLTRYTVADFQLGLSLAAIHTTTELLTHALLDIVAAGPELIDDLRKEVVDVFGESSADGAVFTKTRLYNMRLLDSAIKESQRVHTARLGGMGRVATRPTTLPSGLHIPAGAYTTVLLTPDADLFPSPETYNPRRFLDLRSRPGQDKNWQLVTTSPHHLAFGYGAHACPGRFLAAAEVKIALVRLLMGYDWRLQGGRGADVGLVSAHRVADPAARVWFRARESEHLRTQPNLIPPLGPRPHLIRSPQPRQLLHGQYPLGQRVVDPNTAPDHLQRLGGALLADGADDARKAGLARPGLEHGPGARVAAARLEQRRRVDGVQLEARHVRRPLDLAHNVERVAQRRHAARLEHAPKLPQRPHRVRHVRAARVRVHHVEAAVAKRRQVLRVPHPERQVARRCSCPAAVVVARLRLLRKLDHRRRYVYADRLPVLADACQVARYAARPGSHVQDRVVGAEVGQEVVCLDVCTARVVRGF</sequence>
<dbReference type="InterPro" id="IPR001128">
    <property type="entry name" value="Cyt_P450"/>
</dbReference>
<dbReference type="Pfam" id="PF13450">
    <property type="entry name" value="NAD_binding_8"/>
    <property type="match status" value="1"/>
</dbReference>
<dbReference type="SUPFAM" id="SSF48264">
    <property type="entry name" value="Cytochrome P450"/>
    <property type="match status" value="1"/>
</dbReference>
<evidence type="ECO:0000256" key="13">
    <source>
        <dbReference type="SAM" id="MobiDB-lite"/>
    </source>
</evidence>
<dbReference type="PRINTS" id="PR00465">
    <property type="entry name" value="EP450IV"/>
</dbReference>
<dbReference type="PROSITE" id="PS00086">
    <property type="entry name" value="CYTOCHROME_P450"/>
    <property type="match status" value="1"/>
</dbReference>
<dbReference type="InterPro" id="IPR002403">
    <property type="entry name" value="Cyt_P450_E_grp-IV"/>
</dbReference>
<dbReference type="Proteomes" id="UP000294847">
    <property type="component" value="Chromosome 4"/>
</dbReference>
<evidence type="ECO:0000256" key="8">
    <source>
        <dbReference type="ARBA" id="ARBA00022857"/>
    </source>
</evidence>
<protein>
    <submittedName>
        <fullName evidence="14">Uncharacterized protein</fullName>
    </submittedName>
</protein>
<keyword evidence="9" id="KW-0560">Oxidoreductase</keyword>
<feature type="region of interest" description="Disordered" evidence="13">
    <location>
        <begin position="1"/>
        <end position="24"/>
    </location>
</feature>
<evidence type="ECO:0000313" key="15">
    <source>
        <dbReference type="Proteomes" id="UP000294847"/>
    </source>
</evidence>
<feature type="region of interest" description="Disordered" evidence="13">
    <location>
        <begin position="53"/>
        <end position="79"/>
    </location>
</feature>
<evidence type="ECO:0000256" key="7">
    <source>
        <dbReference type="ARBA" id="ARBA00022827"/>
    </source>
</evidence>
<dbReference type="InterPro" id="IPR036188">
    <property type="entry name" value="FAD/NAD-bd_sf"/>
</dbReference>
<keyword evidence="10 12" id="KW-0408">Iron</keyword>
<comment type="similarity">
    <text evidence="3">Belongs to the FAD-binding monooxygenase family.</text>
</comment>
<organism evidence="14 15">
    <name type="scientific">Pyricularia oryzae</name>
    <name type="common">Rice blast fungus</name>
    <name type="synonym">Magnaporthe oryzae</name>
    <dbReference type="NCBI Taxonomy" id="318829"/>
    <lineage>
        <taxon>Eukaryota</taxon>
        <taxon>Fungi</taxon>
        <taxon>Dikarya</taxon>
        <taxon>Ascomycota</taxon>
        <taxon>Pezizomycotina</taxon>
        <taxon>Sordariomycetes</taxon>
        <taxon>Sordariomycetidae</taxon>
        <taxon>Magnaporthales</taxon>
        <taxon>Pyriculariaceae</taxon>
        <taxon>Pyricularia</taxon>
    </lineage>
</organism>
<evidence type="ECO:0000313" key="14">
    <source>
        <dbReference type="EMBL" id="QBZ60709.1"/>
    </source>
</evidence>
<keyword evidence="5" id="KW-0285">Flavoprotein</keyword>
<keyword evidence="8" id="KW-0521">NADP</keyword>
<dbReference type="PANTHER" id="PTHR43098:SF2">
    <property type="entry name" value="FAD-BINDING MONOOXYGENASE AUSB-RELATED"/>
    <property type="match status" value="1"/>
</dbReference>
<dbReference type="EMBL" id="CP034207">
    <property type="protein sequence ID" value="QBZ60709.1"/>
    <property type="molecule type" value="Genomic_DNA"/>
</dbReference>
<dbReference type="GO" id="GO:0005506">
    <property type="term" value="F:iron ion binding"/>
    <property type="evidence" value="ECO:0007669"/>
    <property type="project" value="InterPro"/>
</dbReference>
<feature type="compositionally biased region" description="Polar residues" evidence="13">
    <location>
        <begin position="1"/>
        <end position="10"/>
    </location>
</feature>
<keyword evidence="7" id="KW-0274">FAD</keyword>
<name>A0A4P7NFN6_PYROR</name>
<dbReference type="Gene3D" id="3.50.50.60">
    <property type="entry name" value="FAD/NAD(P)-binding domain"/>
    <property type="match status" value="2"/>
</dbReference>
<evidence type="ECO:0000256" key="2">
    <source>
        <dbReference type="ARBA" id="ARBA00001974"/>
    </source>
</evidence>
<evidence type="ECO:0000256" key="4">
    <source>
        <dbReference type="ARBA" id="ARBA00010617"/>
    </source>
</evidence>
<dbReference type="Gene3D" id="1.10.630.10">
    <property type="entry name" value="Cytochrome P450"/>
    <property type="match status" value="1"/>
</dbReference>
<dbReference type="InterPro" id="IPR036396">
    <property type="entry name" value="Cyt_P450_sf"/>
</dbReference>
<evidence type="ECO:0000256" key="10">
    <source>
        <dbReference type="ARBA" id="ARBA00023004"/>
    </source>
</evidence>
<dbReference type="SUPFAM" id="SSF51905">
    <property type="entry name" value="FAD/NAD(P)-binding domain"/>
    <property type="match status" value="2"/>
</dbReference>
<dbReference type="GO" id="GO:0016705">
    <property type="term" value="F:oxidoreductase activity, acting on paired donors, with incorporation or reduction of molecular oxygen"/>
    <property type="evidence" value="ECO:0007669"/>
    <property type="project" value="InterPro"/>
</dbReference>
<feature type="compositionally biased region" description="Basic and acidic residues" evidence="13">
    <location>
        <begin position="11"/>
        <end position="24"/>
    </location>
</feature>
<comment type="cofactor">
    <cofactor evidence="1 12">
        <name>heme</name>
        <dbReference type="ChEBI" id="CHEBI:30413"/>
    </cofactor>
</comment>
<evidence type="ECO:0000256" key="12">
    <source>
        <dbReference type="PIRSR" id="PIRSR602403-1"/>
    </source>
</evidence>
<dbReference type="GO" id="GO:0004497">
    <property type="term" value="F:monooxygenase activity"/>
    <property type="evidence" value="ECO:0007669"/>
    <property type="project" value="UniProtKB-KW"/>
</dbReference>
<evidence type="ECO:0000256" key="9">
    <source>
        <dbReference type="ARBA" id="ARBA00023002"/>
    </source>
</evidence>
<dbReference type="CDD" id="cd11041">
    <property type="entry name" value="CYP503A1-like"/>
    <property type="match status" value="1"/>
</dbReference>
<feature type="binding site" description="axial binding residue" evidence="12">
    <location>
        <position position="1109"/>
    </location>
    <ligand>
        <name>heme</name>
        <dbReference type="ChEBI" id="CHEBI:30413"/>
    </ligand>
    <ligandPart>
        <name>Fe</name>
        <dbReference type="ChEBI" id="CHEBI:18248"/>
    </ligandPart>
</feature>
<dbReference type="Pfam" id="PF00067">
    <property type="entry name" value="p450"/>
    <property type="match status" value="1"/>
</dbReference>
<reference evidence="14 15" key="1">
    <citation type="journal article" date="2019" name="Mol. Biol. Evol.">
        <title>Blast fungal genomes show frequent chromosomal changes, gene gains and losses, and effector gene turnover.</title>
        <authorList>
            <person name="Gomez Luciano L.B."/>
            <person name="Jason Tsai I."/>
            <person name="Chuma I."/>
            <person name="Tosa Y."/>
            <person name="Chen Y.H."/>
            <person name="Li J.Y."/>
            <person name="Li M.Y."/>
            <person name="Jade Lu M.Y."/>
            <person name="Nakayashiki H."/>
            <person name="Li W.H."/>
        </authorList>
    </citation>
    <scope>NUCLEOTIDE SEQUENCE [LARGE SCALE GENOMIC DNA]</scope>
    <source>
        <strain evidence="14">MZ5-1-6</strain>
    </source>
</reference>